<evidence type="ECO:0000256" key="4">
    <source>
        <dbReference type="ARBA" id="ARBA00025012"/>
    </source>
</evidence>
<reference evidence="8" key="1">
    <citation type="submission" date="2017-09" db="EMBL/GenBank/DDBJ databases">
        <title>Depth-based differentiation of microbial function through sediment-hosted aquifers and enrichment of novel symbionts in the deep terrestrial subsurface.</title>
        <authorList>
            <person name="Probst A.J."/>
            <person name="Ladd B."/>
            <person name="Jarett J.K."/>
            <person name="Geller-Mcgrath D.E."/>
            <person name="Sieber C.M.K."/>
            <person name="Emerson J.B."/>
            <person name="Anantharaman K."/>
            <person name="Thomas B.C."/>
            <person name="Malmstrom R."/>
            <person name="Stieglmeier M."/>
            <person name="Klingl A."/>
            <person name="Woyke T."/>
            <person name="Ryan C.M."/>
            <person name="Banfield J.F."/>
        </authorList>
    </citation>
    <scope>NUCLEOTIDE SEQUENCE [LARGE SCALE GENOMIC DNA]</scope>
</reference>
<dbReference type="PROSITE" id="PS00163">
    <property type="entry name" value="FUMARATE_LYASES"/>
    <property type="match status" value="1"/>
</dbReference>
<dbReference type="Gene3D" id="1.10.275.10">
    <property type="entry name" value="Fumarase/aspartase (N-terminal domain)"/>
    <property type="match status" value="1"/>
</dbReference>
<feature type="domain" description="Adenylosuccinate lyase PurB C-terminal" evidence="6">
    <location>
        <begin position="351"/>
        <end position="465"/>
    </location>
</feature>
<name>A0A2H0V5F5_9BACT</name>
<dbReference type="Gene3D" id="1.20.200.10">
    <property type="entry name" value="Fumarase/aspartase (Central domain)"/>
    <property type="match status" value="1"/>
</dbReference>
<dbReference type="GO" id="GO:0004018">
    <property type="term" value="F:N6-(1,2-dicarboxyethyl)AMP AMP-lyase (fumarate-forming) activity"/>
    <property type="evidence" value="ECO:0007669"/>
    <property type="project" value="InterPro"/>
</dbReference>
<dbReference type="PRINTS" id="PR00149">
    <property type="entry name" value="FUMRATELYASE"/>
</dbReference>
<proteinExistence type="predicted"/>
<dbReference type="InterPro" id="IPR013539">
    <property type="entry name" value="PurB_C"/>
</dbReference>
<feature type="domain" description="Fumarate lyase N-terminal" evidence="5">
    <location>
        <begin position="17"/>
        <end position="332"/>
    </location>
</feature>
<dbReference type="InterPro" id="IPR024083">
    <property type="entry name" value="Fumarase/histidase_N"/>
</dbReference>
<evidence type="ECO:0000313" key="8">
    <source>
        <dbReference type="Proteomes" id="UP000229901"/>
    </source>
</evidence>
<keyword evidence="7" id="KW-0456">Lyase</keyword>
<accession>A0A2H0V5F5</accession>
<dbReference type="Proteomes" id="UP000229901">
    <property type="component" value="Unassembled WGS sequence"/>
</dbReference>
<evidence type="ECO:0000256" key="1">
    <source>
        <dbReference type="ARBA" id="ARBA00004706"/>
    </source>
</evidence>
<comment type="caution">
    <text evidence="7">The sequence shown here is derived from an EMBL/GenBank/DDBJ whole genome shotgun (WGS) entry which is preliminary data.</text>
</comment>
<evidence type="ECO:0000259" key="5">
    <source>
        <dbReference type="Pfam" id="PF00206"/>
    </source>
</evidence>
<evidence type="ECO:0000256" key="3">
    <source>
        <dbReference type="ARBA" id="ARBA00022755"/>
    </source>
</evidence>
<comment type="function">
    <text evidence="4">Catalyzes two reactions in de novo purine nucleotide biosynthesis. Catalyzes the breakdown of 5-aminoimidazole- (N-succinylocarboxamide) ribotide (SAICAR or 2-[5-amino-1-(5-phospho-beta-D-ribosyl)imidazole-4-carboxamido]succinate) to 5-aminoimidazole-4-carboxamide ribotide (AICAR or 5-amino-1-(5-phospho-beta-D-ribosyl)imidazole-4-carboxamide) and fumarate, and of adenylosuccinate (ADS or N(6)-(1,2-dicarboxyethyl)-AMP) to adenosine monophosphate (AMP) and fumarate.</text>
</comment>
<dbReference type="InterPro" id="IPR000362">
    <property type="entry name" value="Fumarate_lyase_fam"/>
</dbReference>
<dbReference type="EMBL" id="PFAP01000045">
    <property type="protein sequence ID" value="PIR93649.1"/>
    <property type="molecule type" value="Genomic_DNA"/>
</dbReference>
<dbReference type="Pfam" id="PF00206">
    <property type="entry name" value="Lyase_1"/>
    <property type="match status" value="1"/>
</dbReference>
<comment type="pathway">
    <text evidence="2">Purine metabolism; AMP biosynthesis via de novo pathway; AMP from IMP: step 2/2.</text>
</comment>
<dbReference type="InterPro" id="IPR020557">
    <property type="entry name" value="Fumarate_lyase_CS"/>
</dbReference>
<dbReference type="AlphaFoldDB" id="A0A2H0V5F5"/>
<dbReference type="PANTHER" id="PTHR43411:SF1">
    <property type="entry name" value="ADENYLOSUCCINATE LYASE"/>
    <property type="match status" value="1"/>
</dbReference>
<evidence type="ECO:0000313" key="7">
    <source>
        <dbReference type="EMBL" id="PIR93649.1"/>
    </source>
</evidence>
<organism evidence="7 8">
    <name type="scientific">Candidatus Falkowbacteria bacterium CG10_big_fil_rev_8_21_14_0_10_39_11</name>
    <dbReference type="NCBI Taxonomy" id="1974565"/>
    <lineage>
        <taxon>Bacteria</taxon>
        <taxon>Candidatus Falkowiibacteriota</taxon>
    </lineage>
</organism>
<dbReference type="NCBIfam" id="NF006764">
    <property type="entry name" value="PRK09285.1"/>
    <property type="match status" value="1"/>
</dbReference>
<dbReference type="InterPro" id="IPR022761">
    <property type="entry name" value="Fumarate_lyase_N"/>
</dbReference>
<evidence type="ECO:0000256" key="2">
    <source>
        <dbReference type="ARBA" id="ARBA00004734"/>
    </source>
</evidence>
<protein>
    <submittedName>
        <fullName evidence="7">Adenylosuccinate lyase</fullName>
    </submittedName>
</protein>
<dbReference type="GO" id="GO:0006188">
    <property type="term" value="P:IMP biosynthetic process"/>
    <property type="evidence" value="ECO:0007669"/>
    <property type="project" value="InterPro"/>
</dbReference>
<dbReference type="SUPFAM" id="SSF48557">
    <property type="entry name" value="L-aspartase-like"/>
    <property type="match status" value="1"/>
</dbReference>
<sequence>MTQEFHPLDAINPIDGRYRDTVSALEPYLSERALFWYRLKVEVIYFLKLVKWGIVPADKLSDDNSTMIRHLLGGINLRVYTDRMKQIETTGYEDPENGFKVPATNHDVKAVEYFLQWYFTKHGMKHLTQWIHFGLTSEDVNNLAYSLMLRDALENVILPNFEPVIEQIDDFARKFAALPTLARTHGQPASPTTLGKEFKVFGARLHKQICKLKQIKLESKLNGATGNYNAMLVAFPHIDWPKFAAEFIAGFSRDHTIHLVQNEWTTQIESHDSMIELFDCLRRINMILIDLCQDVWRYVSDGWLKQSVVDGEVGSSTMPHKVNPIDFESAEGNLGLANALFEFFSRKLPVSRLQRDLSDSTVQRNIGVALAYSLIAYKVIFAGLVKISADEKKITADLNSHPEVLAEAIQTILRLEGIAMPYERLKALTRGQKITIETLWDFVQSLQLSPELESRLLALRPHNYIGLAAKLAKKTLR</sequence>
<comment type="pathway">
    <text evidence="1">Purine metabolism; IMP biosynthesis via de novo pathway; 5-amino-1-(5-phospho-D-ribosyl)imidazole-4-carboxamide from 5-amino-1-(5-phospho-D-ribosyl)imidazole-4-carboxylate: step 2/2.</text>
</comment>
<dbReference type="PANTHER" id="PTHR43411">
    <property type="entry name" value="ADENYLOSUCCINATE LYASE"/>
    <property type="match status" value="1"/>
</dbReference>
<dbReference type="Pfam" id="PF08328">
    <property type="entry name" value="ASL_C"/>
    <property type="match status" value="1"/>
</dbReference>
<evidence type="ECO:0000259" key="6">
    <source>
        <dbReference type="Pfam" id="PF08328"/>
    </source>
</evidence>
<keyword evidence="3" id="KW-0658">Purine biosynthesis</keyword>
<dbReference type="InterPro" id="IPR047136">
    <property type="entry name" value="PurB_bact"/>
</dbReference>
<dbReference type="InterPro" id="IPR008948">
    <property type="entry name" value="L-Aspartase-like"/>
</dbReference>
<dbReference type="Gene3D" id="1.10.40.30">
    <property type="entry name" value="Fumarase/aspartase (C-terminal domain)"/>
    <property type="match status" value="1"/>
</dbReference>
<gene>
    <name evidence="7" type="ORF">COT97_05250</name>
</gene>